<name>A0A9W8NYY2_9AGAR</name>
<dbReference type="AlphaFoldDB" id="A0A9W8NYY2"/>
<gene>
    <name evidence="12" type="ORF">DFH05DRAFT_1525890</name>
</gene>
<accession>A0A9W8NYY2</accession>
<dbReference type="GO" id="GO:0004592">
    <property type="term" value="F:pantoate-beta-alanine ligase activity"/>
    <property type="evidence" value="ECO:0007669"/>
    <property type="project" value="UniProtKB-EC"/>
</dbReference>
<dbReference type="SUPFAM" id="SSF52374">
    <property type="entry name" value="Nucleotidylyl transferase"/>
    <property type="match status" value="1"/>
</dbReference>
<comment type="similarity">
    <text evidence="2">Belongs to the pantothenate synthetase family.</text>
</comment>
<keyword evidence="7" id="KW-0547">Nucleotide-binding</keyword>
<protein>
    <recommendedName>
        <fullName evidence="4">Pantoate--beta-alanine ligase</fullName>
        <ecNumber evidence="3">6.3.2.1</ecNumber>
    </recommendedName>
    <alternativeName>
        <fullName evidence="10">Pantoate-activating enzyme</fullName>
    </alternativeName>
    <alternativeName>
        <fullName evidence="9">Pantothenate synthetase</fullName>
    </alternativeName>
</protein>
<evidence type="ECO:0000313" key="12">
    <source>
        <dbReference type="EMBL" id="KAJ3743619.1"/>
    </source>
</evidence>
<reference evidence="12 13" key="1">
    <citation type="journal article" date="2023" name="Proc. Natl. Acad. Sci. U.S.A.">
        <title>A global phylogenomic analysis of the shiitake genus Lentinula.</title>
        <authorList>
            <person name="Sierra-Patev S."/>
            <person name="Min B."/>
            <person name="Naranjo-Ortiz M."/>
            <person name="Looney B."/>
            <person name="Konkel Z."/>
            <person name="Slot J.C."/>
            <person name="Sakamoto Y."/>
            <person name="Steenwyk J.L."/>
            <person name="Rokas A."/>
            <person name="Carro J."/>
            <person name="Camarero S."/>
            <person name="Ferreira P."/>
            <person name="Molpeceres G."/>
            <person name="Ruiz-Duenas F.J."/>
            <person name="Serrano A."/>
            <person name="Henrissat B."/>
            <person name="Drula E."/>
            <person name="Hughes K.W."/>
            <person name="Mata J.L."/>
            <person name="Ishikawa N.K."/>
            <person name="Vargas-Isla R."/>
            <person name="Ushijima S."/>
            <person name="Smith C.A."/>
            <person name="Donoghue J."/>
            <person name="Ahrendt S."/>
            <person name="Andreopoulos W."/>
            <person name="He G."/>
            <person name="LaButti K."/>
            <person name="Lipzen A."/>
            <person name="Ng V."/>
            <person name="Riley R."/>
            <person name="Sandor L."/>
            <person name="Barry K."/>
            <person name="Martinez A.T."/>
            <person name="Xiao Y."/>
            <person name="Gibbons J.G."/>
            <person name="Terashima K."/>
            <person name="Grigoriev I.V."/>
            <person name="Hibbett D."/>
        </authorList>
    </citation>
    <scope>NUCLEOTIDE SEQUENCE [LARGE SCALE GENOMIC DNA]</scope>
    <source>
        <strain evidence="12 13">TFB7810</strain>
    </source>
</reference>
<evidence type="ECO:0000256" key="7">
    <source>
        <dbReference type="ARBA" id="ARBA00022741"/>
    </source>
</evidence>
<evidence type="ECO:0000256" key="10">
    <source>
        <dbReference type="ARBA" id="ARBA00032806"/>
    </source>
</evidence>
<evidence type="ECO:0000256" key="2">
    <source>
        <dbReference type="ARBA" id="ARBA00009256"/>
    </source>
</evidence>
<dbReference type="PANTHER" id="PTHR21299:SF1">
    <property type="entry name" value="PANTOATE--BETA-ALANINE LIGASE"/>
    <property type="match status" value="1"/>
</dbReference>
<comment type="catalytic activity">
    <reaction evidence="11">
        <text>(R)-pantoate + beta-alanine + ATP = (R)-pantothenate + AMP + diphosphate + H(+)</text>
        <dbReference type="Rhea" id="RHEA:10912"/>
        <dbReference type="ChEBI" id="CHEBI:15378"/>
        <dbReference type="ChEBI" id="CHEBI:15980"/>
        <dbReference type="ChEBI" id="CHEBI:29032"/>
        <dbReference type="ChEBI" id="CHEBI:30616"/>
        <dbReference type="ChEBI" id="CHEBI:33019"/>
        <dbReference type="ChEBI" id="CHEBI:57966"/>
        <dbReference type="ChEBI" id="CHEBI:456215"/>
        <dbReference type="EC" id="6.3.2.1"/>
    </reaction>
</comment>
<evidence type="ECO:0000256" key="8">
    <source>
        <dbReference type="ARBA" id="ARBA00022840"/>
    </source>
</evidence>
<comment type="pathway">
    <text evidence="1">Cofactor biosynthesis; (R)-pantothenate biosynthesis; (R)-pantothenate from (R)-pantoate and beta-alanine: step 1/1.</text>
</comment>
<evidence type="ECO:0000256" key="5">
    <source>
        <dbReference type="ARBA" id="ARBA00022598"/>
    </source>
</evidence>
<dbReference type="HAMAP" id="MF_00158">
    <property type="entry name" value="PanC"/>
    <property type="match status" value="1"/>
</dbReference>
<evidence type="ECO:0000313" key="13">
    <source>
        <dbReference type="Proteomes" id="UP001142393"/>
    </source>
</evidence>
<keyword evidence="5" id="KW-0436">Ligase</keyword>
<dbReference type="InterPro" id="IPR014729">
    <property type="entry name" value="Rossmann-like_a/b/a_fold"/>
</dbReference>
<evidence type="ECO:0000256" key="9">
    <source>
        <dbReference type="ARBA" id="ARBA00029902"/>
    </source>
</evidence>
<dbReference type="EC" id="6.3.2.1" evidence="3"/>
<dbReference type="InterPro" id="IPR003721">
    <property type="entry name" value="Pantoate_ligase"/>
</dbReference>
<dbReference type="PANTHER" id="PTHR21299">
    <property type="entry name" value="CYTIDYLATE KINASE/PANTOATE-BETA-ALANINE LIGASE"/>
    <property type="match status" value="1"/>
</dbReference>
<organism evidence="12 13">
    <name type="scientific">Lentinula detonsa</name>
    <dbReference type="NCBI Taxonomy" id="2804962"/>
    <lineage>
        <taxon>Eukaryota</taxon>
        <taxon>Fungi</taxon>
        <taxon>Dikarya</taxon>
        <taxon>Basidiomycota</taxon>
        <taxon>Agaricomycotina</taxon>
        <taxon>Agaricomycetes</taxon>
        <taxon>Agaricomycetidae</taxon>
        <taxon>Agaricales</taxon>
        <taxon>Marasmiineae</taxon>
        <taxon>Omphalotaceae</taxon>
        <taxon>Lentinula</taxon>
    </lineage>
</organism>
<evidence type="ECO:0000256" key="1">
    <source>
        <dbReference type="ARBA" id="ARBA00004990"/>
    </source>
</evidence>
<proteinExistence type="inferred from homology"/>
<keyword evidence="13" id="KW-1185">Reference proteome</keyword>
<dbReference type="EMBL" id="JANVFU010000008">
    <property type="protein sequence ID" value="KAJ3743619.1"/>
    <property type="molecule type" value="Genomic_DNA"/>
</dbReference>
<dbReference type="InterPro" id="IPR042176">
    <property type="entry name" value="Pantoate_ligase_C"/>
</dbReference>
<dbReference type="Gene3D" id="3.40.50.620">
    <property type="entry name" value="HUPs"/>
    <property type="match status" value="1"/>
</dbReference>
<dbReference type="Gene3D" id="3.30.1300.10">
    <property type="entry name" value="Pantoate-beta-alanine ligase, C-terminal domain"/>
    <property type="match status" value="1"/>
</dbReference>
<evidence type="ECO:0000256" key="11">
    <source>
        <dbReference type="ARBA" id="ARBA00048258"/>
    </source>
</evidence>
<dbReference type="Pfam" id="PF02569">
    <property type="entry name" value="Pantoate_ligase"/>
    <property type="match status" value="2"/>
</dbReference>
<dbReference type="GO" id="GO:0015940">
    <property type="term" value="P:pantothenate biosynthetic process"/>
    <property type="evidence" value="ECO:0007669"/>
    <property type="project" value="UniProtKB-KW"/>
</dbReference>
<dbReference type="GO" id="GO:0005524">
    <property type="term" value="F:ATP binding"/>
    <property type="evidence" value="ECO:0007669"/>
    <property type="project" value="UniProtKB-KW"/>
</dbReference>
<keyword evidence="6" id="KW-0566">Pantothenate biosynthesis</keyword>
<dbReference type="CDD" id="cd00560">
    <property type="entry name" value="PanC"/>
    <property type="match status" value="1"/>
</dbReference>
<dbReference type="Proteomes" id="UP001142393">
    <property type="component" value="Unassembled WGS sequence"/>
</dbReference>
<sequence>MFPFYLSHLCQAPYFTPGALGFHRSPHPISILSRKLMSTATTRSNISLPPPESDIPIFTTVASYREWRRKAFIENRSVGFVPTMGALHEGHLGLGVYIYFIHLNHLLIYIDPSSLILRRSLSENDLTVLSIFVNPAQFAPHEDLETYPRTLERDLKVLAEQQVVASNSDMSSNSIPTLDSNQVKRPSAVFLPSVREMYPGGIEQEIVKQRGTFVEVTAYGEQMEGKSRPGFFRGVATVVTKLFNVIQPTNAYFGQKDIQQALLLRHMVTDLLLSHPSPDHLHIVPTARDPSDNLALSSRNAYLSPAGRKVAPTLYAALKAAEECWLAGEGDEGGKNKNKKECVEIARALVERRIEEARDHGLDVEITLDYIEMNDAGTFEILDDSDTRSSRGNEAAPVILSGAMWVDRTRLIDNLLLGDFGTVVR</sequence>
<keyword evidence="8" id="KW-0067">ATP-binding</keyword>
<evidence type="ECO:0000256" key="6">
    <source>
        <dbReference type="ARBA" id="ARBA00022655"/>
    </source>
</evidence>
<evidence type="ECO:0000256" key="4">
    <source>
        <dbReference type="ARBA" id="ARBA00015647"/>
    </source>
</evidence>
<comment type="caution">
    <text evidence="12">The sequence shown here is derived from an EMBL/GenBank/DDBJ whole genome shotgun (WGS) entry which is preliminary data.</text>
</comment>
<evidence type="ECO:0000256" key="3">
    <source>
        <dbReference type="ARBA" id="ARBA00012219"/>
    </source>
</evidence>